<accession>A0A062V608</accession>
<sequence>MTAAPQNSFSELYSAYAAGCIDPAFAMMLEAQSLIRADVRGSVAVSEMIAGNFLEAAPAARMSAGALERTLALIDALEVPVEIQRAAGKSAGDAINELLSLPEPVRSAALDAAGRQGWQMLGLGLKRLKLDVGSSMDVELYRIAAGSRIPRHSHGGNEFTMVLAGGFTDERGTYGPGDVSMNGPNDTHQPVADEDEVCYALAVRDGGLRFTGVMGMVQKLLGVR</sequence>
<dbReference type="InterPro" id="IPR025979">
    <property type="entry name" value="ChrR-like_cupin_dom"/>
</dbReference>
<evidence type="ECO:0000313" key="2">
    <source>
        <dbReference type="EMBL" id="KCZ97445.1"/>
    </source>
</evidence>
<dbReference type="SUPFAM" id="SSF51182">
    <property type="entry name" value="RmlC-like cupins"/>
    <property type="match status" value="1"/>
</dbReference>
<dbReference type="InterPro" id="IPR014710">
    <property type="entry name" value="RmlC-like_jellyroll"/>
</dbReference>
<dbReference type="Gene3D" id="2.60.120.10">
    <property type="entry name" value="Jelly Rolls"/>
    <property type="match status" value="1"/>
</dbReference>
<dbReference type="Pfam" id="PF12973">
    <property type="entry name" value="Cupin_7"/>
    <property type="match status" value="1"/>
</dbReference>
<feature type="domain" description="ChrR-like cupin" evidence="1">
    <location>
        <begin position="118"/>
        <end position="199"/>
    </location>
</feature>
<comment type="caution">
    <text evidence="2">The sequence shown here is derived from an EMBL/GenBank/DDBJ whole genome shotgun (WGS) entry which is preliminary data.</text>
</comment>
<dbReference type="eggNOG" id="COG3806">
    <property type="taxonomic scope" value="Bacteria"/>
</dbReference>
<name>A0A062V608_9PROT</name>
<dbReference type="RefSeq" id="WP_051612655.1">
    <property type="nucleotide sequence ID" value="NZ_ARYM01000019.1"/>
</dbReference>
<evidence type="ECO:0000259" key="1">
    <source>
        <dbReference type="Pfam" id="PF12973"/>
    </source>
</evidence>
<organism evidence="2 3">
    <name type="scientific">Hyphomonas polymorpha PS728</name>
    <dbReference type="NCBI Taxonomy" id="1280954"/>
    <lineage>
        <taxon>Bacteria</taxon>
        <taxon>Pseudomonadati</taxon>
        <taxon>Pseudomonadota</taxon>
        <taxon>Alphaproteobacteria</taxon>
        <taxon>Hyphomonadales</taxon>
        <taxon>Hyphomonadaceae</taxon>
        <taxon>Hyphomonas</taxon>
    </lineage>
</organism>
<dbReference type="STRING" id="1280954.HPO_14736"/>
<dbReference type="InterPro" id="IPR012807">
    <property type="entry name" value="Anti-sigma_ChrR"/>
</dbReference>
<dbReference type="Gene3D" id="1.10.10.1320">
    <property type="entry name" value="Anti-sigma factor, zinc-finger domain"/>
    <property type="match status" value="1"/>
</dbReference>
<gene>
    <name evidence="2" type="ORF">HPO_14736</name>
</gene>
<dbReference type="CDD" id="cd20301">
    <property type="entry name" value="cupin_ChrR"/>
    <property type="match status" value="1"/>
</dbReference>
<reference evidence="2 3" key="1">
    <citation type="journal article" date="2014" name="Antonie Van Leeuwenhoek">
        <title>Hyphomonas beringensis sp. nov. and Hyphomonas chukchiensis sp. nov., isolated from surface seawater of the Bering Sea and Chukchi Sea.</title>
        <authorList>
            <person name="Li C."/>
            <person name="Lai Q."/>
            <person name="Li G."/>
            <person name="Dong C."/>
            <person name="Wang J."/>
            <person name="Liao Y."/>
            <person name="Shao Z."/>
        </authorList>
    </citation>
    <scope>NUCLEOTIDE SEQUENCE [LARGE SCALE GENOMIC DNA]</scope>
    <source>
        <strain evidence="2 3">PS728</strain>
    </source>
</reference>
<proteinExistence type="predicted"/>
<dbReference type="AlphaFoldDB" id="A0A062V608"/>
<dbReference type="PATRIC" id="fig|1280954.3.peg.2983"/>
<dbReference type="InterPro" id="IPR041916">
    <property type="entry name" value="Anti_sigma_zinc_sf"/>
</dbReference>
<dbReference type="NCBIfam" id="TIGR02451">
    <property type="entry name" value="anti_sig_ChrR"/>
    <property type="match status" value="1"/>
</dbReference>
<dbReference type="EMBL" id="ARYM01000019">
    <property type="protein sequence ID" value="KCZ97445.1"/>
    <property type="molecule type" value="Genomic_DNA"/>
</dbReference>
<evidence type="ECO:0000313" key="3">
    <source>
        <dbReference type="Proteomes" id="UP000027100"/>
    </source>
</evidence>
<dbReference type="Proteomes" id="UP000027100">
    <property type="component" value="Unassembled WGS sequence"/>
</dbReference>
<dbReference type="InterPro" id="IPR011051">
    <property type="entry name" value="RmlC_Cupin_sf"/>
</dbReference>
<protein>
    <submittedName>
        <fullName evidence="2">ChR family anti-sigma factor</fullName>
    </submittedName>
</protein>
<keyword evidence="3" id="KW-1185">Reference proteome</keyword>
<dbReference type="OrthoDB" id="2988517at2"/>